<organism evidence="2 3">
    <name type="scientific">Hypsibius exemplaris</name>
    <name type="common">Freshwater tardigrade</name>
    <dbReference type="NCBI Taxonomy" id="2072580"/>
    <lineage>
        <taxon>Eukaryota</taxon>
        <taxon>Metazoa</taxon>
        <taxon>Ecdysozoa</taxon>
        <taxon>Tardigrada</taxon>
        <taxon>Eutardigrada</taxon>
        <taxon>Parachela</taxon>
        <taxon>Hypsibioidea</taxon>
        <taxon>Hypsibiidae</taxon>
        <taxon>Hypsibius</taxon>
    </lineage>
</organism>
<sequence length="221" mass="23523">MAGLLPDWIPAVALLILGAVSVSEGLNCYVCTSVNGSNPSCERPGSNGELPGSALQTGCTSVVGSIDGRTPIQATACMVLMGEYRDKLTNDYKYVVSRKCTGGIRQNNGAKSINCQLFDSTGHLEGDSQFITGCAEACFENKCNGNATFGLANHFRADMKAFISKAQRDDPKTRLRFPSIFAVEETKRLLAGTSERLDSNAAVRVFSATAIIAPILALVLF</sequence>
<feature type="signal peptide" evidence="1">
    <location>
        <begin position="1"/>
        <end position="25"/>
    </location>
</feature>
<evidence type="ECO:0000313" key="3">
    <source>
        <dbReference type="Proteomes" id="UP000192578"/>
    </source>
</evidence>
<accession>A0A1W0WKJ0</accession>
<gene>
    <name evidence="2" type="ORF">BV898_10116</name>
</gene>
<protein>
    <recommendedName>
        <fullName evidence="4">Protein quiver</fullName>
    </recommendedName>
</protein>
<keyword evidence="1" id="KW-0732">Signal</keyword>
<evidence type="ECO:0008006" key="4">
    <source>
        <dbReference type="Google" id="ProtNLM"/>
    </source>
</evidence>
<dbReference type="OrthoDB" id="75169at2759"/>
<dbReference type="EMBL" id="MTYJ01000084">
    <property type="protein sequence ID" value="OQV15725.1"/>
    <property type="molecule type" value="Genomic_DNA"/>
</dbReference>
<comment type="caution">
    <text evidence="2">The sequence shown here is derived from an EMBL/GenBank/DDBJ whole genome shotgun (WGS) entry which is preliminary data.</text>
</comment>
<proteinExistence type="predicted"/>
<dbReference type="Proteomes" id="UP000192578">
    <property type="component" value="Unassembled WGS sequence"/>
</dbReference>
<keyword evidence="3" id="KW-1185">Reference proteome</keyword>
<name>A0A1W0WKJ0_HYPEX</name>
<dbReference type="AlphaFoldDB" id="A0A1W0WKJ0"/>
<evidence type="ECO:0000256" key="1">
    <source>
        <dbReference type="SAM" id="SignalP"/>
    </source>
</evidence>
<reference evidence="3" key="1">
    <citation type="submission" date="2017-01" db="EMBL/GenBank/DDBJ databases">
        <title>Comparative genomics of anhydrobiosis in the tardigrade Hypsibius dujardini.</title>
        <authorList>
            <person name="Yoshida Y."/>
            <person name="Koutsovoulos G."/>
            <person name="Laetsch D."/>
            <person name="Stevens L."/>
            <person name="Kumar S."/>
            <person name="Horikawa D."/>
            <person name="Ishino K."/>
            <person name="Komine S."/>
            <person name="Tomita M."/>
            <person name="Blaxter M."/>
            <person name="Arakawa K."/>
        </authorList>
    </citation>
    <scope>NUCLEOTIDE SEQUENCE [LARGE SCALE GENOMIC DNA]</scope>
    <source>
        <strain evidence="3">Z151</strain>
    </source>
</reference>
<feature type="chain" id="PRO_5012709484" description="Protein quiver" evidence="1">
    <location>
        <begin position="26"/>
        <end position="221"/>
    </location>
</feature>
<evidence type="ECO:0000313" key="2">
    <source>
        <dbReference type="EMBL" id="OQV15725.1"/>
    </source>
</evidence>